<sequence length="238" mass="27405">MKWTTFKKLTIFILILISITNLQALALDTQDNNNTKIIYLTFDDGPAGKVTSDTLDILKKECVPATFFLIGEQIKGQEDLVKRMCSEGHSIGLHSMTHRKGYLYCSNENFLKDMLETQEVINSVVNFKPMILRFPFGCNNNSYKLSHSMVDLLHKNNFKIYDWNTDSTDGANPHADPSRFIKNAKSDKDTIFLLMHCAYMSKNSVKALPTIIKYYKDKGYEFKAIDENTPEEFHFMKK</sequence>
<feature type="signal peptide" evidence="1">
    <location>
        <begin position="1"/>
        <end position="26"/>
    </location>
</feature>
<dbReference type="PROSITE" id="PS51677">
    <property type="entry name" value="NODB"/>
    <property type="match status" value="1"/>
</dbReference>
<keyword evidence="3" id="KW-0378">Hydrolase</keyword>
<dbReference type="Pfam" id="PF01522">
    <property type="entry name" value="Polysacc_deac_1"/>
    <property type="match status" value="1"/>
</dbReference>
<name>A0A1S8NIL4_CLOSA</name>
<dbReference type="InterPro" id="IPR002509">
    <property type="entry name" value="NODB_dom"/>
</dbReference>
<keyword evidence="1" id="KW-0732">Signal</keyword>
<evidence type="ECO:0000256" key="1">
    <source>
        <dbReference type="SAM" id="SignalP"/>
    </source>
</evidence>
<dbReference type="GO" id="GO:0005975">
    <property type="term" value="P:carbohydrate metabolic process"/>
    <property type="evidence" value="ECO:0007669"/>
    <property type="project" value="InterPro"/>
</dbReference>
<dbReference type="InterPro" id="IPR050248">
    <property type="entry name" value="Polysacc_deacetylase_ArnD"/>
</dbReference>
<organism evidence="3 4">
    <name type="scientific">Clostridium saccharobutylicum</name>
    <dbReference type="NCBI Taxonomy" id="169679"/>
    <lineage>
        <taxon>Bacteria</taxon>
        <taxon>Bacillati</taxon>
        <taxon>Bacillota</taxon>
        <taxon>Clostridia</taxon>
        <taxon>Eubacteriales</taxon>
        <taxon>Clostridiaceae</taxon>
        <taxon>Clostridium</taxon>
    </lineage>
</organism>
<dbReference type="Gene3D" id="3.20.20.370">
    <property type="entry name" value="Glycoside hydrolase/deacetylase"/>
    <property type="match status" value="1"/>
</dbReference>
<dbReference type="CDD" id="cd10944">
    <property type="entry name" value="CE4_SmPgdA_like"/>
    <property type="match status" value="1"/>
</dbReference>
<gene>
    <name evidence="3" type="primary">pgdA_4</name>
    <name evidence="3" type="ORF">CLOSAC_05960</name>
</gene>
<proteinExistence type="predicted"/>
<evidence type="ECO:0000259" key="2">
    <source>
        <dbReference type="PROSITE" id="PS51677"/>
    </source>
</evidence>
<evidence type="ECO:0000313" key="3">
    <source>
        <dbReference type="EMBL" id="OOM16325.1"/>
    </source>
</evidence>
<feature type="domain" description="NodB homology" evidence="2">
    <location>
        <begin position="36"/>
        <end position="223"/>
    </location>
</feature>
<evidence type="ECO:0000313" key="4">
    <source>
        <dbReference type="Proteomes" id="UP000191154"/>
    </source>
</evidence>
<dbReference type="SUPFAM" id="SSF88713">
    <property type="entry name" value="Glycoside hydrolase/deacetylase"/>
    <property type="match status" value="1"/>
</dbReference>
<comment type="caution">
    <text evidence="3">The sequence shown here is derived from an EMBL/GenBank/DDBJ whole genome shotgun (WGS) entry which is preliminary data.</text>
</comment>
<reference evidence="3 4" key="1">
    <citation type="submission" date="2016-05" db="EMBL/GenBank/DDBJ databases">
        <title>Microbial solvent formation.</title>
        <authorList>
            <person name="Poehlein A."/>
            <person name="Montoya Solano J.D."/>
            <person name="Flitsch S."/>
            <person name="Krabben P."/>
            <person name="Duerre P."/>
            <person name="Daniel R."/>
        </authorList>
    </citation>
    <scope>NUCLEOTIDE SEQUENCE [LARGE SCALE GENOMIC DNA]</scope>
    <source>
        <strain evidence="3 4">L1-8</strain>
    </source>
</reference>
<feature type="chain" id="PRO_5012752085" evidence="1">
    <location>
        <begin position="27"/>
        <end position="238"/>
    </location>
</feature>
<dbReference type="InterPro" id="IPR011330">
    <property type="entry name" value="Glyco_hydro/deAcase_b/a-brl"/>
</dbReference>
<dbReference type="GO" id="GO:0016810">
    <property type="term" value="F:hydrolase activity, acting on carbon-nitrogen (but not peptide) bonds"/>
    <property type="evidence" value="ECO:0007669"/>
    <property type="project" value="InterPro"/>
</dbReference>
<dbReference type="PANTHER" id="PTHR10587">
    <property type="entry name" value="GLYCOSYL TRANSFERASE-RELATED"/>
    <property type="match status" value="1"/>
</dbReference>
<dbReference type="Proteomes" id="UP000191154">
    <property type="component" value="Unassembled WGS sequence"/>
</dbReference>
<dbReference type="AlphaFoldDB" id="A0A1S8NIL4"/>
<dbReference type="RefSeq" id="WP_077864054.1">
    <property type="nucleotide sequence ID" value="NZ_LZYZ01000001.1"/>
</dbReference>
<dbReference type="EC" id="3.5.1.104" evidence="3"/>
<dbReference type="PANTHER" id="PTHR10587:SF125">
    <property type="entry name" value="POLYSACCHARIDE DEACETYLASE YHEN-RELATED"/>
    <property type="match status" value="1"/>
</dbReference>
<protein>
    <submittedName>
        <fullName evidence="3">Peptidoglycan-N-acetylglucosamine deacetylase</fullName>
        <ecNumber evidence="3">3.5.1.104</ecNumber>
    </submittedName>
</protein>
<dbReference type="EMBL" id="LZYZ01000001">
    <property type="protein sequence ID" value="OOM16325.1"/>
    <property type="molecule type" value="Genomic_DNA"/>
</dbReference>
<dbReference type="STRING" id="169679.CSACC_39910"/>
<accession>A0A1S8NIL4</accession>